<keyword evidence="7" id="KW-1185">Reference proteome</keyword>
<keyword evidence="2 5" id="KW-0812">Transmembrane</keyword>
<feature type="transmembrane region" description="Helical" evidence="5">
    <location>
        <begin position="416"/>
        <end position="443"/>
    </location>
</feature>
<feature type="transmembrane region" description="Helical" evidence="5">
    <location>
        <begin position="303"/>
        <end position="322"/>
    </location>
</feature>
<protein>
    <submittedName>
        <fullName evidence="6">Transporter</fullName>
    </submittedName>
</protein>
<feature type="transmembrane region" description="Helical" evidence="5">
    <location>
        <begin position="229"/>
        <end position="248"/>
    </location>
</feature>
<feature type="transmembrane region" description="Helical" evidence="5">
    <location>
        <begin position="367"/>
        <end position="386"/>
    </location>
</feature>
<feature type="transmembrane region" description="Helical" evidence="5">
    <location>
        <begin position="92"/>
        <end position="111"/>
    </location>
</feature>
<feature type="transmembrane region" description="Helical" evidence="5">
    <location>
        <begin position="45"/>
        <end position="71"/>
    </location>
</feature>
<proteinExistence type="predicted"/>
<gene>
    <name evidence="6" type="primary">trnS</name>
    <name evidence="6" type="ORF">JCM14722_17690</name>
</gene>
<evidence type="ECO:0000256" key="1">
    <source>
        <dbReference type="ARBA" id="ARBA00004141"/>
    </source>
</evidence>
<feature type="transmembrane region" description="Helical" evidence="5">
    <location>
        <begin position="278"/>
        <end position="297"/>
    </location>
</feature>
<feature type="transmembrane region" description="Helical" evidence="5">
    <location>
        <begin position="455"/>
        <end position="475"/>
    </location>
</feature>
<keyword evidence="3 5" id="KW-1133">Transmembrane helix</keyword>
<comment type="subcellular location">
    <subcellularLocation>
        <location evidence="1">Membrane</location>
        <topology evidence="1">Multi-pass membrane protein</topology>
    </subcellularLocation>
</comment>
<feature type="transmembrane region" description="Helical" evidence="5">
    <location>
        <begin position="329"/>
        <end position="347"/>
    </location>
</feature>
<evidence type="ECO:0000256" key="3">
    <source>
        <dbReference type="ARBA" id="ARBA00022989"/>
    </source>
</evidence>
<feature type="transmembrane region" description="Helical" evidence="5">
    <location>
        <begin position="393"/>
        <end position="410"/>
    </location>
</feature>
<accession>A0ABN6RSZ5</accession>
<dbReference type="RefSeq" id="WP_264981125.1">
    <property type="nucleotide sequence ID" value="NZ_AP026708.1"/>
</dbReference>
<dbReference type="InterPro" id="IPR001898">
    <property type="entry name" value="SLC13A/DASS"/>
</dbReference>
<dbReference type="PANTHER" id="PTHR10283">
    <property type="entry name" value="SOLUTE CARRIER FAMILY 13 MEMBER"/>
    <property type="match status" value="1"/>
</dbReference>
<evidence type="ECO:0000256" key="5">
    <source>
        <dbReference type="SAM" id="Phobius"/>
    </source>
</evidence>
<dbReference type="NCBIfam" id="TIGR00785">
    <property type="entry name" value="dass"/>
    <property type="match status" value="1"/>
</dbReference>
<feature type="transmembrane region" description="Helical" evidence="5">
    <location>
        <begin position="131"/>
        <end position="162"/>
    </location>
</feature>
<sequence length="480" mass="51275">MVYAASIVINYLREKKWFFITLVIQAAMFLSPAPESVSPDGWKVLIMTVGATMLFITEPIPLPAVALLIILGQIFLLKLDSSLVAKSLMKDSVLFIMGSLMLAVALVKQKLDKRLALLIVRVTGPNAYRIAFGISVFSGILASFIGEHTVAAMMLPVALSLLQLATDDPQKRRALAVLFLFSISYACAMAGIGTPSGGARNAIMIDYLRGFFATDDPATYAYSVSYLDWMIYAYPIFLIQLPLMHLILRSTFKTDLTDLGPAIEQLKKQVGSEGSLSGSNYVAIGLFLLTLIGWVGFSSEVGMGTIALLGAVLFLIAGLVRWQDINSGVNWGVVLLYAAAISLGVQMRDTGAAAWVAGLFMDSLAPLGMDHGIGLLAAVMALTTFITNTMSNGAAVAVLGPIVLSIAVGTETNPLAVGMVTAISSAFAYFTVIGTPASTIVYSSGYLRPGDFMKVGWRMALMSFIVLLAASKLYWPLTGL</sequence>
<name>A0ABN6RSZ5_9BACT</name>
<feature type="transmembrane region" description="Helical" evidence="5">
    <location>
        <begin position="17"/>
        <end position="33"/>
    </location>
</feature>
<evidence type="ECO:0000256" key="2">
    <source>
        <dbReference type="ARBA" id="ARBA00022692"/>
    </source>
</evidence>
<evidence type="ECO:0000313" key="7">
    <source>
        <dbReference type="Proteomes" id="UP001061361"/>
    </source>
</evidence>
<dbReference type="Pfam" id="PF00939">
    <property type="entry name" value="Na_sulph_symp"/>
    <property type="match status" value="1"/>
</dbReference>
<feature type="transmembrane region" description="Helical" evidence="5">
    <location>
        <begin position="174"/>
        <end position="192"/>
    </location>
</feature>
<dbReference type="Proteomes" id="UP001061361">
    <property type="component" value="Chromosome"/>
</dbReference>
<evidence type="ECO:0000313" key="6">
    <source>
        <dbReference type="EMBL" id="BDQ34227.1"/>
    </source>
</evidence>
<keyword evidence="4 5" id="KW-0472">Membrane</keyword>
<dbReference type="EMBL" id="AP026708">
    <property type="protein sequence ID" value="BDQ34227.1"/>
    <property type="molecule type" value="Genomic_DNA"/>
</dbReference>
<reference evidence="6" key="1">
    <citation type="submission" date="2022-08" db="EMBL/GenBank/DDBJ databases">
        <title>Genome Sequence of the sulphate-reducing bacterium, Pseudodesulfovibrio portus JCM14722.</title>
        <authorList>
            <person name="Kondo R."/>
            <person name="Kataoka T."/>
        </authorList>
    </citation>
    <scope>NUCLEOTIDE SEQUENCE</scope>
    <source>
        <strain evidence="6">JCM 14722</strain>
    </source>
</reference>
<evidence type="ECO:0000256" key="4">
    <source>
        <dbReference type="ARBA" id="ARBA00023136"/>
    </source>
</evidence>
<organism evidence="6 7">
    <name type="scientific">Pseudodesulfovibrio portus</name>
    <dbReference type="NCBI Taxonomy" id="231439"/>
    <lineage>
        <taxon>Bacteria</taxon>
        <taxon>Pseudomonadati</taxon>
        <taxon>Thermodesulfobacteriota</taxon>
        <taxon>Desulfovibrionia</taxon>
        <taxon>Desulfovibrionales</taxon>
        <taxon>Desulfovibrionaceae</taxon>
    </lineage>
</organism>